<organism evidence="2">
    <name type="scientific">Tetraselmis sp. GSL018</name>
    <dbReference type="NCBI Taxonomy" id="582737"/>
    <lineage>
        <taxon>Eukaryota</taxon>
        <taxon>Viridiplantae</taxon>
        <taxon>Chlorophyta</taxon>
        <taxon>core chlorophytes</taxon>
        <taxon>Chlorodendrophyceae</taxon>
        <taxon>Chlorodendrales</taxon>
        <taxon>Chlorodendraceae</taxon>
        <taxon>Tetraselmis</taxon>
    </lineage>
</organism>
<feature type="non-terminal residue" evidence="2">
    <location>
        <position position="1"/>
    </location>
</feature>
<sequence>AVSNEGDVWLSTHLRLLPPLPLSQPTLAAIPGSSRARRSPAQGAGARKGKGGAAGEEALPSATDRAAGPRGGAGR</sequence>
<protein>
    <submittedName>
        <fullName evidence="2">Uncharacterized protein</fullName>
    </submittedName>
</protein>
<dbReference type="AlphaFoldDB" id="A0A061RVL7"/>
<dbReference type="EMBL" id="GBEZ01009589">
    <property type="protein sequence ID" value="JAC76008.1"/>
    <property type="molecule type" value="Transcribed_RNA"/>
</dbReference>
<feature type="region of interest" description="Disordered" evidence="1">
    <location>
        <begin position="22"/>
        <end position="75"/>
    </location>
</feature>
<feature type="non-terminal residue" evidence="2">
    <location>
        <position position="75"/>
    </location>
</feature>
<evidence type="ECO:0000256" key="1">
    <source>
        <dbReference type="SAM" id="MobiDB-lite"/>
    </source>
</evidence>
<gene>
    <name evidence="2" type="ORF">TSPGSL018_21454</name>
</gene>
<accession>A0A061RVL7</accession>
<reference evidence="2" key="1">
    <citation type="submission" date="2014-05" db="EMBL/GenBank/DDBJ databases">
        <title>The transcriptome of the halophilic microalga Tetraselmis sp. GSL018 isolated from the Great Salt Lake, Utah.</title>
        <authorList>
            <person name="Jinkerson R.E."/>
            <person name="D'Adamo S."/>
            <person name="Posewitz M.C."/>
        </authorList>
    </citation>
    <scope>NUCLEOTIDE SEQUENCE</scope>
    <source>
        <strain evidence="2">GSL018</strain>
    </source>
</reference>
<evidence type="ECO:0000313" key="2">
    <source>
        <dbReference type="EMBL" id="JAC76008.1"/>
    </source>
</evidence>
<name>A0A061RVL7_9CHLO</name>
<proteinExistence type="predicted"/>